<dbReference type="AlphaFoldDB" id="A0A9J6BBF5"/>
<feature type="compositionally biased region" description="Basic and acidic residues" evidence="1">
    <location>
        <begin position="69"/>
        <end position="80"/>
    </location>
</feature>
<feature type="transmembrane region" description="Helical" evidence="2">
    <location>
        <begin position="17"/>
        <end position="37"/>
    </location>
</feature>
<feature type="region of interest" description="Disordered" evidence="1">
    <location>
        <begin position="62"/>
        <end position="82"/>
    </location>
</feature>
<keyword evidence="2" id="KW-0812">Transmembrane</keyword>
<proteinExistence type="predicted"/>
<comment type="caution">
    <text evidence="3">The sequence shown here is derived from an EMBL/GenBank/DDBJ whole genome shotgun (WGS) entry which is preliminary data.</text>
</comment>
<dbReference type="EMBL" id="JADBJN010000004">
    <property type="protein sequence ID" value="KAG5666926.1"/>
    <property type="molecule type" value="Genomic_DNA"/>
</dbReference>
<gene>
    <name evidence="3" type="ORF">PVAND_014931</name>
</gene>
<dbReference type="Proteomes" id="UP001107558">
    <property type="component" value="Chromosome 4"/>
</dbReference>
<evidence type="ECO:0000313" key="3">
    <source>
        <dbReference type="EMBL" id="KAG5666926.1"/>
    </source>
</evidence>
<organism evidence="3 4">
    <name type="scientific">Polypedilum vanderplanki</name>
    <name type="common">Sleeping chironomid midge</name>
    <dbReference type="NCBI Taxonomy" id="319348"/>
    <lineage>
        <taxon>Eukaryota</taxon>
        <taxon>Metazoa</taxon>
        <taxon>Ecdysozoa</taxon>
        <taxon>Arthropoda</taxon>
        <taxon>Hexapoda</taxon>
        <taxon>Insecta</taxon>
        <taxon>Pterygota</taxon>
        <taxon>Neoptera</taxon>
        <taxon>Endopterygota</taxon>
        <taxon>Diptera</taxon>
        <taxon>Nematocera</taxon>
        <taxon>Chironomoidea</taxon>
        <taxon>Chironomidae</taxon>
        <taxon>Chironominae</taxon>
        <taxon>Polypedilum</taxon>
        <taxon>Polypedilum</taxon>
    </lineage>
</organism>
<evidence type="ECO:0000256" key="1">
    <source>
        <dbReference type="SAM" id="MobiDB-lite"/>
    </source>
</evidence>
<reference evidence="3" key="1">
    <citation type="submission" date="2021-03" db="EMBL/GenBank/DDBJ databases">
        <title>Chromosome level genome of the anhydrobiotic midge Polypedilum vanderplanki.</title>
        <authorList>
            <person name="Yoshida Y."/>
            <person name="Kikawada T."/>
            <person name="Gusev O."/>
        </authorList>
    </citation>
    <scope>NUCLEOTIDE SEQUENCE</scope>
    <source>
        <strain evidence="3">NIAS01</strain>
        <tissue evidence="3">Whole body or cell culture</tissue>
    </source>
</reference>
<accession>A0A9J6BBF5</accession>
<evidence type="ECO:0000256" key="2">
    <source>
        <dbReference type="SAM" id="Phobius"/>
    </source>
</evidence>
<name>A0A9J6BBF5_POLVA</name>
<keyword evidence="2" id="KW-0472">Membrane</keyword>
<keyword evidence="4" id="KW-1185">Reference proteome</keyword>
<evidence type="ECO:0000313" key="4">
    <source>
        <dbReference type="Proteomes" id="UP001107558"/>
    </source>
</evidence>
<sequence length="114" mass="12736">MKINNEILSLSILENNAIYAVVGIFIILIAIIIKCAFGKCSNGDDQNKDITNNGIYSVYKRTTLPGKNNQDRNSNHEHQPLKTVELENLSKVFDDNLNQSKNVNQNEDSSSVVL</sequence>
<protein>
    <submittedName>
        <fullName evidence="3">Uncharacterized protein</fullName>
    </submittedName>
</protein>
<keyword evidence="2" id="KW-1133">Transmembrane helix</keyword>